<gene>
    <name evidence="1" type="ORF">SAMN05660413_02026</name>
</gene>
<evidence type="ECO:0000313" key="1">
    <source>
        <dbReference type="EMBL" id="SFN65172.1"/>
    </source>
</evidence>
<reference evidence="1 2" key="1">
    <citation type="submission" date="2016-10" db="EMBL/GenBank/DDBJ databases">
        <authorList>
            <person name="de Groot N.N."/>
        </authorList>
    </citation>
    <scope>NUCLEOTIDE SEQUENCE [LARGE SCALE GENOMIC DNA]</scope>
    <source>
        <strain evidence="1 2">DSM 17794</strain>
    </source>
</reference>
<sequence>MSNSLQDKISIRLPVKISFKVLDEALRNKLVGENIETEGKDGEVSTYATILDAALMKSEKEGYDLALDIKFKTLTSLFKNKEGRIFLHLAIEFDPEEQEIMVKDYKLEGKSNNWLMDKSLQAVANTFIYEKLKKRMKLDFSPHIEKQLREINQKLEEHIKPSEEISLSGYLENFRIVDVIPGESLFLISIEIEGFAIAELTKIPADKM</sequence>
<organism evidence="1 2">
    <name type="scientific">Salegentibacter flavus</name>
    <dbReference type="NCBI Taxonomy" id="287099"/>
    <lineage>
        <taxon>Bacteria</taxon>
        <taxon>Pseudomonadati</taxon>
        <taxon>Bacteroidota</taxon>
        <taxon>Flavobacteriia</taxon>
        <taxon>Flavobacteriales</taxon>
        <taxon>Flavobacteriaceae</taxon>
        <taxon>Salegentibacter</taxon>
    </lineage>
</organism>
<dbReference type="Pfam" id="PF14356">
    <property type="entry name" value="DUF4403"/>
    <property type="match status" value="1"/>
</dbReference>
<dbReference type="OrthoDB" id="1434790at2"/>
<evidence type="ECO:0008006" key="3">
    <source>
        <dbReference type="Google" id="ProtNLM"/>
    </source>
</evidence>
<proteinExistence type="predicted"/>
<keyword evidence="2" id="KW-1185">Reference proteome</keyword>
<dbReference type="EMBL" id="FOVL01000011">
    <property type="protein sequence ID" value="SFN65172.1"/>
    <property type="molecule type" value="Genomic_DNA"/>
</dbReference>
<evidence type="ECO:0000313" key="2">
    <source>
        <dbReference type="Proteomes" id="UP000199153"/>
    </source>
</evidence>
<dbReference type="InterPro" id="IPR025515">
    <property type="entry name" value="DUF4403"/>
</dbReference>
<protein>
    <recommendedName>
        <fullName evidence="3">DUF4403 family protein</fullName>
    </recommendedName>
</protein>
<dbReference type="RefSeq" id="WP_093409101.1">
    <property type="nucleotide sequence ID" value="NZ_FOVL01000011.1"/>
</dbReference>
<dbReference type="AlphaFoldDB" id="A0A1I5AS18"/>
<dbReference type="Proteomes" id="UP000199153">
    <property type="component" value="Unassembled WGS sequence"/>
</dbReference>
<name>A0A1I5AS18_9FLAO</name>
<accession>A0A1I5AS18</accession>